<dbReference type="InterPro" id="IPR013083">
    <property type="entry name" value="Znf_RING/FYVE/PHD"/>
</dbReference>
<dbReference type="GO" id="GO:0005737">
    <property type="term" value="C:cytoplasm"/>
    <property type="evidence" value="ECO:0007669"/>
    <property type="project" value="TreeGrafter"/>
</dbReference>
<dbReference type="Gene3D" id="3.30.40.10">
    <property type="entry name" value="Zinc/RING finger domain, C3HC4 (zinc finger)"/>
    <property type="match status" value="1"/>
</dbReference>
<name>A0AA36E6I0_LACSI</name>
<feature type="domain" description="RING-type" evidence="10">
    <location>
        <begin position="535"/>
        <end position="576"/>
    </location>
</feature>
<feature type="region of interest" description="Disordered" evidence="9">
    <location>
        <begin position="1"/>
        <end position="31"/>
    </location>
</feature>
<evidence type="ECO:0000256" key="6">
    <source>
        <dbReference type="ARBA" id="ARBA00022786"/>
    </source>
</evidence>
<keyword evidence="5 8" id="KW-0863">Zinc-finger</keyword>
<dbReference type="GO" id="GO:0016567">
    <property type="term" value="P:protein ubiquitination"/>
    <property type="evidence" value="ECO:0007669"/>
    <property type="project" value="TreeGrafter"/>
</dbReference>
<evidence type="ECO:0000256" key="4">
    <source>
        <dbReference type="ARBA" id="ARBA00022723"/>
    </source>
</evidence>
<gene>
    <name evidence="11" type="ORF">LSALG_LOCUS23624</name>
</gene>
<sequence length="596" mass="67715">MAMEGSTYPIKSVPHTSGMERRYNNSGDDEPMVWNEDAAAVQTMNRCDTSRESEGQILLAWKTTVERKVAVEGAKKGLSVECETESQHQIDEAVVVKTLVSGTASKNTEQTPRSHVDNKERCCTWTGEKRFFAYLNILRSHTMQKPSPLNKNHTPFSMMAEISHLHLHEDDHDNENDDLLNSLSPRSHDWSQDLDGFDVSPSDLDFPSSEYFLCRQRRRSDRNPISVLNGNNASSPFDLENEVNFVIDMFHHRVERSHSSSRVMLDTDLGDSDRIVRVSDWNEDINSHNLEMDFESGLGLGFPVEVRNCNDEGDDNSGFMVADCGDEFFVSRRTSSSGARSESRDPTYFMSGLSATDSDEDHVNEIIGVDDDFGDDEASLRLCWDAFQLEDDDHSRWDIPAQQHFEWEEVDSGVNEREVLTMFLDAEADNNTTVDDLEWELFLNSHNHEANPTTTEANNYNEWEVFLNVHNLEANPDLEGQFEDYNDAEHEMLFGQFADNGDSGLVQPPASKKAVENLPFVVMTLEHVEKNNTLCAVCKDEIGVGEKAKQLPCIHHYHEDCIIPWLCIRNTCPVCRHELPTDDPDYESRKAERVAS</sequence>
<evidence type="ECO:0000313" key="12">
    <source>
        <dbReference type="Proteomes" id="UP001177003"/>
    </source>
</evidence>
<dbReference type="GO" id="GO:0061630">
    <property type="term" value="F:ubiquitin protein ligase activity"/>
    <property type="evidence" value="ECO:0007669"/>
    <property type="project" value="UniProtKB-EC"/>
</dbReference>
<proteinExistence type="predicted"/>
<dbReference type="Pfam" id="PF13639">
    <property type="entry name" value="zf-RING_2"/>
    <property type="match status" value="1"/>
</dbReference>
<dbReference type="InterPro" id="IPR001841">
    <property type="entry name" value="Znf_RING"/>
</dbReference>
<dbReference type="SMART" id="SM00184">
    <property type="entry name" value="RING"/>
    <property type="match status" value="1"/>
</dbReference>
<keyword evidence="3" id="KW-0808">Transferase</keyword>
<dbReference type="PROSITE" id="PS50089">
    <property type="entry name" value="ZF_RING_2"/>
    <property type="match status" value="1"/>
</dbReference>
<organism evidence="11 12">
    <name type="scientific">Lactuca saligna</name>
    <name type="common">Willowleaf lettuce</name>
    <dbReference type="NCBI Taxonomy" id="75948"/>
    <lineage>
        <taxon>Eukaryota</taxon>
        <taxon>Viridiplantae</taxon>
        <taxon>Streptophyta</taxon>
        <taxon>Embryophyta</taxon>
        <taxon>Tracheophyta</taxon>
        <taxon>Spermatophyta</taxon>
        <taxon>Magnoliopsida</taxon>
        <taxon>eudicotyledons</taxon>
        <taxon>Gunneridae</taxon>
        <taxon>Pentapetalae</taxon>
        <taxon>asterids</taxon>
        <taxon>campanulids</taxon>
        <taxon>Asterales</taxon>
        <taxon>Asteraceae</taxon>
        <taxon>Cichorioideae</taxon>
        <taxon>Cichorieae</taxon>
        <taxon>Lactucinae</taxon>
        <taxon>Lactuca</taxon>
    </lineage>
</organism>
<protein>
    <recommendedName>
        <fullName evidence="2">RING-type E3 ubiquitin transferase</fullName>
        <ecNumber evidence="2">2.3.2.27</ecNumber>
    </recommendedName>
</protein>
<dbReference type="Proteomes" id="UP001177003">
    <property type="component" value="Chromosome 5"/>
</dbReference>
<evidence type="ECO:0000256" key="3">
    <source>
        <dbReference type="ARBA" id="ARBA00022679"/>
    </source>
</evidence>
<dbReference type="PANTHER" id="PTHR15710">
    <property type="entry name" value="E3 UBIQUITIN-PROTEIN LIGASE PRAJA"/>
    <property type="match status" value="1"/>
</dbReference>
<dbReference type="SUPFAM" id="SSF57850">
    <property type="entry name" value="RING/U-box"/>
    <property type="match status" value="1"/>
</dbReference>
<reference evidence="11" key="1">
    <citation type="submission" date="2023-04" db="EMBL/GenBank/DDBJ databases">
        <authorList>
            <person name="Vijverberg K."/>
            <person name="Xiong W."/>
            <person name="Schranz E."/>
        </authorList>
    </citation>
    <scope>NUCLEOTIDE SEQUENCE</scope>
</reference>
<keyword evidence="4" id="KW-0479">Metal-binding</keyword>
<dbReference type="GO" id="GO:0008270">
    <property type="term" value="F:zinc ion binding"/>
    <property type="evidence" value="ECO:0007669"/>
    <property type="project" value="UniProtKB-KW"/>
</dbReference>
<dbReference type="EMBL" id="OX465081">
    <property type="protein sequence ID" value="CAI9284067.1"/>
    <property type="molecule type" value="Genomic_DNA"/>
</dbReference>
<evidence type="ECO:0000256" key="8">
    <source>
        <dbReference type="PROSITE-ProRule" id="PRU00175"/>
    </source>
</evidence>
<evidence type="ECO:0000313" key="11">
    <source>
        <dbReference type="EMBL" id="CAI9284067.1"/>
    </source>
</evidence>
<dbReference type="EC" id="2.3.2.27" evidence="2"/>
<keyword evidence="7" id="KW-0862">Zinc</keyword>
<dbReference type="PANTHER" id="PTHR15710:SF108">
    <property type="entry name" value="OS03G0286100 PROTEIN"/>
    <property type="match status" value="1"/>
</dbReference>
<dbReference type="FunFam" id="3.30.40.10:FF:000022">
    <property type="entry name" value="E3 ubiquitin-protein ligase RING1-like"/>
    <property type="match status" value="1"/>
</dbReference>
<evidence type="ECO:0000256" key="9">
    <source>
        <dbReference type="SAM" id="MobiDB-lite"/>
    </source>
</evidence>
<dbReference type="AlphaFoldDB" id="A0AA36E6I0"/>
<evidence type="ECO:0000256" key="7">
    <source>
        <dbReference type="ARBA" id="ARBA00022833"/>
    </source>
</evidence>
<evidence type="ECO:0000259" key="10">
    <source>
        <dbReference type="PROSITE" id="PS50089"/>
    </source>
</evidence>
<comment type="catalytic activity">
    <reaction evidence="1">
        <text>S-ubiquitinyl-[E2 ubiquitin-conjugating enzyme]-L-cysteine + [acceptor protein]-L-lysine = [E2 ubiquitin-conjugating enzyme]-L-cysteine + N(6)-ubiquitinyl-[acceptor protein]-L-lysine.</text>
        <dbReference type="EC" id="2.3.2.27"/>
    </reaction>
</comment>
<keyword evidence="6" id="KW-0833">Ubl conjugation pathway</keyword>
<evidence type="ECO:0000256" key="5">
    <source>
        <dbReference type="ARBA" id="ARBA00022771"/>
    </source>
</evidence>
<accession>A0AA36E6I0</accession>
<evidence type="ECO:0000256" key="2">
    <source>
        <dbReference type="ARBA" id="ARBA00012483"/>
    </source>
</evidence>
<keyword evidence="12" id="KW-1185">Reference proteome</keyword>
<evidence type="ECO:0000256" key="1">
    <source>
        <dbReference type="ARBA" id="ARBA00000900"/>
    </source>
</evidence>